<dbReference type="GO" id="GO:0004653">
    <property type="term" value="F:polypeptide N-acetylgalactosaminyltransferase activity"/>
    <property type="evidence" value="ECO:0007669"/>
    <property type="project" value="TreeGrafter"/>
</dbReference>
<keyword evidence="1" id="KW-1015">Disulfide bond</keyword>
<dbReference type="PANTHER" id="PTHR11675:SF131">
    <property type="entry name" value="POLYPEPTIDE N-ACETYLGALACTOSAMINYLTRANSFERASE 9-RELATED"/>
    <property type="match status" value="1"/>
</dbReference>
<dbReference type="Gene3D" id="3.90.550.10">
    <property type="entry name" value="Spore Coat Polysaccharide Biosynthesis Protein SpsA, Chain A"/>
    <property type="match status" value="1"/>
</dbReference>
<dbReference type="GO" id="GO:0005794">
    <property type="term" value="C:Golgi apparatus"/>
    <property type="evidence" value="ECO:0007669"/>
    <property type="project" value="TreeGrafter"/>
</dbReference>
<name>A0A0R3TV07_RODNA</name>
<evidence type="ECO:0000256" key="1">
    <source>
        <dbReference type="ARBA" id="ARBA00023157"/>
    </source>
</evidence>
<feature type="domain" description="Glycosyltransferase 2-like" evidence="2">
    <location>
        <begin position="47"/>
        <end position="143"/>
    </location>
</feature>
<proteinExistence type="predicted"/>
<dbReference type="Pfam" id="PF00535">
    <property type="entry name" value="Glycos_transf_2"/>
    <property type="match status" value="1"/>
</dbReference>
<dbReference type="InterPro" id="IPR001173">
    <property type="entry name" value="Glyco_trans_2-like"/>
</dbReference>
<evidence type="ECO:0000259" key="2">
    <source>
        <dbReference type="Pfam" id="PF00535"/>
    </source>
</evidence>
<protein>
    <submittedName>
        <fullName evidence="5">Glyco_trans_2-like domain-containing protein</fullName>
    </submittedName>
</protein>
<keyword evidence="4" id="KW-1185">Reference proteome</keyword>
<accession>A0A0R3TV07</accession>
<dbReference type="WBParaSite" id="HNAJ_0001162501-mRNA-1">
    <property type="protein sequence ID" value="HNAJ_0001162501-mRNA-1"/>
    <property type="gene ID" value="HNAJ_0001162501"/>
</dbReference>
<dbReference type="Proteomes" id="UP000278807">
    <property type="component" value="Unassembled WGS sequence"/>
</dbReference>
<dbReference type="GO" id="GO:0006493">
    <property type="term" value="P:protein O-linked glycosylation"/>
    <property type="evidence" value="ECO:0007669"/>
    <property type="project" value="TreeGrafter"/>
</dbReference>
<dbReference type="PANTHER" id="PTHR11675">
    <property type="entry name" value="N-ACETYLGALACTOSAMINYLTRANSFERASE"/>
    <property type="match status" value="1"/>
</dbReference>
<gene>
    <name evidence="3" type="ORF">HNAJ_LOCUS11615</name>
</gene>
<evidence type="ECO:0000313" key="4">
    <source>
        <dbReference type="Proteomes" id="UP000278807"/>
    </source>
</evidence>
<dbReference type="EMBL" id="UZAE01013674">
    <property type="protein sequence ID" value="VDO10855.1"/>
    <property type="molecule type" value="Genomic_DNA"/>
</dbReference>
<dbReference type="AlphaFoldDB" id="A0A0R3TV07"/>
<evidence type="ECO:0000313" key="3">
    <source>
        <dbReference type="EMBL" id="VDO10855.1"/>
    </source>
</evidence>
<dbReference type="SUPFAM" id="SSF53448">
    <property type="entry name" value="Nucleotide-diphospho-sugar transferases"/>
    <property type="match status" value="1"/>
</dbReference>
<dbReference type="STRING" id="102285.A0A0R3TV07"/>
<organism evidence="5">
    <name type="scientific">Rodentolepis nana</name>
    <name type="common">Dwarf tapeworm</name>
    <name type="synonym">Hymenolepis nana</name>
    <dbReference type="NCBI Taxonomy" id="102285"/>
    <lineage>
        <taxon>Eukaryota</taxon>
        <taxon>Metazoa</taxon>
        <taxon>Spiralia</taxon>
        <taxon>Lophotrochozoa</taxon>
        <taxon>Platyhelminthes</taxon>
        <taxon>Cestoda</taxon>
        <taxon>Eucestoda</taxon>
        <taxon>Cyclophyllidea</taxon>
        <taxon>Hymenolepididae</taxon>
        <taxon>Rodentolepis</taxon>
    </lineage>
</organism>
<dbReference type="InterPro" id="IPR029044">
    <property type="entry name" value="Nucleotide-diphossugar_trans"/>
</dbReference>
<sequence length="145" mass="16529">DLIVINIVKGLVSHISHLKQLSLEFYLPLSFSRCLDFKYTQKHEPASIILCFHNEAWSVLLRSVHSILDRSKSELVKEIILVDDASTMDHLKKPLEVYMNFLQKVKIVRAEERQGLIRARMLGAKAATGKVLVFLDSHIECTTGK</sequence>
<reference evidence="3 4" key="2">
    <citation type="submission" date="2018-11" db="EMBL/GenBank/DDBJ databases">
        <authorList>
            <consortium name="Pathogen Informatics"/>
        </authorList>
    </citation>
    <scope>NUCLEOTIDE SEQUENCE [LARGE SCALE GENOMIC DNA]</scope>
</reference>
<reference evidence="5" key="1">
    <citation type="submission" date="2017-02" db="UniProtKB">
        <authorList>
            <consortium name="WormBaseParasite"/>
        </authorList>
    </citation>
    <scope>IDENTIFICATION</scope>
</reference>
<evidence type="ECO:0000313" key="5">
    <source>
        <dbReference type="WBParaSite" id="HNAJ_0001162501-mRNA-1"/>
    </source>
</evidence>
<dbReference type="OrthoDB" id="6283668at2759"/>